<dbReference type="Proteomes" id="UP000789375">
    <property type="component" value="Unassembled WGS sequence"/>
</dbReference>
<name>A0A9N8ZSC4_FUNMO</name>
<dbReference type="AlphaFoldDB" id="A0A9N8ZSC4"/>
<dbReference type="Gene3D" id="3.90.640.10">
    <property type="entry name" value="Actin, Chain A, domain 4"/>
    <property type="match status" value="1"/>
</dbReference>
<dbReference type="PANTHER" id="PTHR14187">
    <property type="entry name" value="ALPHA KINASE/ELONGATION FACTOR 2 KINASE"/>
    <property type="match status" value="1"/>
</dbReference>
<reference evidence="1" key="1">
    <citation type="submission" date="2021-06" db="EMBL/GenBank/DDBJ databases">
        <authorList>
            <person name="Kallberg Y."/>
            <person name="Tangrot J."/>
            <person name="Rosling A."/>
        </authorList>
    </citation>
    <scope>NUCLEOTIDE SEQUENCE</scope>
    <source>
        <strain evidence="1">87-6 pot B 2015</strain>
    </source>
</reference>
<proteinExistence type="predicted"/>
<organism evidence="1 2">
    <name type="scientific">Funneliformis mosseae</name>
    <name type="common">Endomycorrhizal fungus</name>
    <name type="synonym">Glomus mosseae</name>
    <dbReference type="NCBI Taxonomy" id="27381"/>
    <lineage>
        <taxon>Eukaryota</taxon>
        <taxon>Fungi</taxon>
        <taxon>Fungi incertae sedis</taxon>
        <taxon>Mucoromycota</taxon>
        <taxon>Glomeromycotina</taxon>
        <taxon>Glomeromycetes</taxon>
        <taxon>Glomerales</taxon>
        <taxon>Glomeraceae</taxon>
        <taxon>Funneliformis</taxon>
    </lineage>
</organism>
<accession>A0A9N8ZSC4</accession>
<dbReference type="PRINTS" id="PR00301">
    <property type="entry name" value="HEATSHOCK70"/>
</dbReference>
<gene>
    <name evidence="1" type="ORF">FMOSSE_LOCUS4241</name>
</gene>
<evidence type="ECO:0000313" key="2">
    <source>
        <dbReference type="Proteomes" id="UP000789375"/>
    </source>
</evidence>
<protein>
    <submittedName>
        <fullName evidence="1">9399_t:CDS:1</fullName>
    </submittedName>
</protein>
<keyword evidence="2" id="KW-1185">Reference proteome</keyword>
<dbReference type="CDD" id="cd10229">
    <property type="entry name" value="ASKHA_NBD_HSP70_HSPA12"/>
    <property type="match status" value="1"/>
</dbReference>
<sequence length="541" mass="62216">MASTNDIRVVAAIDFGTTYSGFAYAHKKSPDDILCQDFEGSFKTPTVLRYDESFNVTSWGFPALSDRTFRKSKESKSVELFKLHLGNIEEKPYLPEGLDYKKAIIDYLHEMGKLLKEKLSRYKFLEFFNQVIIILTVPAEFDNNAISIMRECAFKAGLTNEKNSRNLKFTTEPEAAAIHCMKFLSDNGITSGDSFMTVDCGGGTVDLTTRQFLFDNALGEVTERTGDFCGSSYVDQEFIKFLEQKVGKSAIELLKKNHYRQLQCLIQEFCKKFKLPFTGYEKDFKFTEIDLGDHCPELKQYCKDDVFMEMEELDWLIELTIDDVRAMFDPIIAKIFQLIRGQLRSNDKCSAIIMVGGFSESKYLQKRIREEFLDFVQNISFPTNPILAVVKGAVQFGMKEHVITNRVLKWTYGTDIARKWEANDPISRKLPNGMIKVFHPLAKKGSHLTSKDEVTTVFKPYSLFQRKVSFNMYHTSQFDAKYCDEDDDVRLLDNWEIDIPRLDDFDDQIISLTLNFGSIEILAKAENQKTGQKYEIKFNCG</sequence>
<dbReference type="PANTHER" id="PTHR14187:SF5">
    <property type="entry name" value="HEAT SHOCK 70 KDA PROTEIN 12A"/>
    <property type="match status" value="1"/>
</dbReference>
<comment type="caution">
    <text evidence="1">The sequence shown here is derived from an EMBL/GenBank/DDBJ whole genome shotgun (WGS) entry which is preliminary data.</text>
</comment>
<dbReference type="InterPro" id="IPR043129">
    <property type="entry name" value="ATPase_NBD"/>
</dbReference>
<dbReference type="SUPFAM" id="SSF53067">
    <property type="entry name" value="Actin-like ATPase domain"/>
    <property type="match status" value="2"/>
</dbReference>
<dbReference type="EMBL" id="CAJVPP010000699">
    <property type="protein sequence ID" value="CAG8505058.1"/>
    <property type="molecule type" value="Genomic_DNA"/>
</dbReference>
<dbReference type="Gene3D" id="3.30.420.40">
    <property type="match status" value="2"/>
</dbReference>
<evidence type="ECO:0000313" key="1">
    <source>
        <dbReference type="EMBL" id="CAG8505058.1"/>
    </source>
</evidence>